<reference evidence="4" key="1">
    <citation type="submission" date="2022-10" db="EMBL/GenBank/DDBJ databases">
        <title>Description of Fervidibacillus gen. nov. in the family Fervidibacillaceae fam. nov. with two species, Fervidibacillus albus sp. nov., and Fervidibacillus halotolerans sp. nov., isolated from tidal flat sediments.</title>
        <authorList>
            <person name="Kwon K.K."/>
            <person name="Yang S.-H."/>
        </authorList>
    </citation>
    <scope>NUCLEOTIDE SEQUENCE</scope>
    <source>
        <strain evidence="4">JCM 19140</strain>
    </source>
</reference>
<feature type="domain" description="N-acetyltransferase" evidence="3">
    <location>
        <begin position="1"/>
        <end position="140"/>
    </location>
</feature>
<keyword evidence="2" id="KW-0012">Acyltransferase</keyword>
<dbReference type="AlphaFoldDB" id="A0AAE3LQ88"/>
<dbReference type="InterPro" id="IPR016181">
    <property type="entry name" value="Acyl_CoA_acyltransferase"/>
</dbReference>
<evidence type="ECO:0000259" key="3">
    <source>
        <dbReference type="PROSITE" id="PS51186"/>
    </source>
</evidence>
<name>A0AAE3LQ88_9BACI</name>
<dbReference type="Proteomes" id="UP001209318">
    <property type="component" value="Unassembled WGS sequence"/>
</dbReference>
<protein>
    <submittedName>
        <fullName evidence="4">GNAT family N-acetyltransferase</fullName>
    </submittedName>
</protein>
<dbReference type="PANTHER" id="PTHR43877:SF2">
    <property type="entry name" value="AMINOALKYLPHOSPHONATE N-ACETYLTRANSFERASE-RELATED"/>
    <property type="match status" value="1"/>
</dbReference>
<dbReference type="InterPro" id="IPR000182">
    <property type="entry name" value="GNAT_dom"/>
</dbReference>
<sequence length="140" mass="16383">MIRFANIRDSEEITRLCFQLGYPSSEAEITARMERIVNSKDEAIFVFEIKDNKLAGWVHIFGKCLIELEYAEIGGLVVDSTVRRQRIGSQLMKQCERWAKENGYQEIRLRSGGQRKEAHEFYKSIGYDNINWQQVFSLKL</sequence>
<dbReference type="Gene3D" id="3.40.630.30">
    <property type="match status" value="1"/>
</dbReference>
<keyword evidence="1" id="KW-0808">Transferase</keyword>
<dbReference type="RefSeq" id="WP_263072420.1">
    <property type="nucleotide sequence ID" value="NZ_JAOUSF010000002.1"/>
</dbReference>
<evidence type="ECO:0000313" key="5">
    <source>
        <dbReference type="Proteomes" id="UP001209318"/>
    </source>
</evidence>
<dbReference type="CDD" id="cd04301">
    <property type="entry name" value="NAT_SF"/>
    <property type="match status" value="1"/>
</dbReference>
<gene>
    <name evidence="4" type="ORF">OEV98_06545</name>
</gene>
<dbReference type="PANTHER" id="PTHR43877">
    <property type="entry name" value="AMINOALKYLPHOSPHONATE N-ACETYLTRANSFERASE-RELATED-RELATED"/>
    <property type="match status" value="1"/>
</dbReference>
<dbReference type="PROSITE" id="PS51186">
    <property type="entry name" value="GNAT"/>
    <property type="match status" value="1"/>
</dbReference>
<evidence type="ECO:0000256" key="1">
    <source>
        <dbReference type="ARBA" id="ARBA00022679"/>
    </source>
</evidence>
<evidence type="ECO:0000256" key="2">
    <source>
        <dbReference type="ARBA" id="ARBA00023315"/>
    </source>
</evidence>
<accession>A0AAE3LQ88</accession>
<evidence type="ECO:0000313" key="4">
    <source>
        <dbReference type="EMBL" id="MCU9613209.1"/>
    </source>
</evidence>
<comment type="caution">
    <text evidence="4">The sequence shown here is derived from an EMBL/GenBank/DDBJ whole genome shotgun (WGS) entry which is preliminary data.</text>
</comment>
<dbReference type="Pfam" id="PF00583">
    <property type="entry name" value="Acetyltransf_1"/>
    <property type="match status" value="1"/>
</dbReference>
<organism evidence="4 5">
    <name type="scientific">Perspicuibacillus lycopersici</name>
    <dbReference type="NCBI Taxonomy" id="1325689"/>
    <lineage>
        <taxon>Bacteria</taxon>
        <taxon>Bacillati</taxon>
        <taxon>Bacillota</taxon>
        <taxon>Bacilli</taxon>
        <taxon>Bacillales</taxon>
        <taxon>Bacillaceae</taxon>
        <taxon>Perspicuibacillus</taxon>
    </lineage>
</organism>
<dbReference type="GO" id="GO:0016747">
    <property type="term" value="F:acyltransferase activity, transferring groups other than amino-acyl groups"/>
    <property type="evidence" value="ECO:0007669"/>
    <property type="project" value="InterPro"/>
</dbReference>
<dbReference type="SUPFAM" id="SSF55729">
    <property type="entry name" value="Acyl-CoA N-acyltransferases (Nat)"/>
    <property type="match status" value="1"/>
</dbReference>
<dbReference type="InterPro" id="IPR050832">
    <property type="entry name" value="Bact_Acetyltransf"/>
</dbReference>
<dbReference type="EMBL" id="JAOUSF010000002">
    <property type="protein sequence ID" value="MCU9613209.1"/>
    <property type="molecule type" value="Genomic_DNA"/>
</dbReference>
<keyword evidence="5" id="KW-1185">Reference proteome</keyword>
<proteinExistence type="predicted"/>